<dbReference type="Pfam" id="PF00072">
    <property type="entry name" value="Response_reg"/>
    <property type="match status" value="1"/>
</dbReference>
<reference evidence="4 5" key="1">
    <citation type="submission" date="2017-09" db="EMBL/GenBank/DDBJ databases">
        <title>Depth-based differentiation of microbial function through sediment-hosted aquifers and enrichment of novel symbionts in the deep terrestrial subsurface.</title>
        <authorList>
            <person name="Probst A.J."/>
            <person name="Ladd B."/>
            <person name="Jarett J.K."/>
            <person name="Geller-Mcgrath D.E."/>
            <person name="Sieber C.M."/>
            <person name="Emerson J.B."/>
            <person name="Anantharaman K."/>
            <person name="Thomas B.C."/>
            <person name="Malmstrom R."/>
            <person name="Stieglmeier M."/>
            <person name="Klingl A."/>
            <person name="Woyke T."/>
            <person name="Ryan C.M."/>
            <person name="Banfield J.F."/>
        </authorList>
    </citation>
    <scope>NUCLEOTIDE SEQUENCE [LARGE SCALE GENOMIC DNA]</scope>
    <source>
        <strain evidence="4">CG11_big_fil_rev_8_21_14_0_20_42_13</strain>
    </source>
</reference>
<proteinExistence type="predicted"/>
<dbReference type="PROSITE" id="PS50110">
    <property type="entry name" value="RESPONSE_REGULATORY"/>
    <property type="match status" value="1"/>
</dbReference>
<evidence type="ECO:0000313" key="5">
    <source>
        <dbReference type="Proteomes" id="UP000229641"/>
    </source>
</evidence>
<dbReference type="AlphaFoldDB" id="A0A2H0LYB0"/>
<dbReference type="PANTHER" id="PTHR44591">
    <property type="entry name" value="STRESS RESPONSE REGULATOR PROTEIN 1"/>
    <property type="match status" value="1"/>
</dbReference>
<feature type="domain" description="Response regulatory" evidence="3">
    <location>
        <begin position="5"/>
        <end position="122"/>
    </location>
</feature>
<sequence length="126" mass="14575">MENKRILIVDDEIFFLQLIDSMLKRIGGYEVMTLINTHDLVKRINDFKPDIIFLDIVMPEADGIEACRKLKNELYIKDIPVIMLSAMSRDEDKKRAFEAGADDFIAKPVTKEILISKIDNFLGRKE</sequence>
<dbReference type="InterPro" id="IPR001789">
    <property type="entry name" value="Sig_transdc_resp-reg_receiver"/>
</dbReference>
<evidence type="ECO:0000259" key="3">
    <source>
        <dbReference type="PROSITE" id="PS50110"/>
    </source>
</evidence>
<evidence type="ECO:0000313" key="4">
    <source>
        <dbReference type="EMBL" id="PIQ89366.1"/>
    </source>
</evidence>
<evidence type="ECO:0000256" key="1">
    <source>
        <dbReference type="ARBA" id="ARBA00022553"/>
    </source>
</evidence>
<comment type="caution">
    <text evidence="4">The sequence shown here is derived from an EMBL/GenBank/DDBJ whole genome shotgun (WGS) entry which is preliminary data.</text>
</comment>
<protein>
    <recommendedName>
        <fullName evidence="3">Response regulatory domain-containing protein</fullName>
    </recommendedName>
</protein>
<keyword evidence="1 2" id="KW-0597">Phosphoprotein</keyword>
<feature type="modified residue" description="4-aspartylphosphate" evidence="2">
    <location>
        <position position="55"/>
    </location>
</feature>
<dbReference type="InterPro" id="IPR011006">
    <property type="entry name" value="CheY-like_superfamily"/>
</dbReference>
<dbReference type="InterPro" id="IPR050595">
    <property type="entry name" value="Bact_response_regulator"/>
</dbReference>
<dbReference type="EMBL" id="PCWA01000045">
    <property type="protein sequence ID" value="PIQ89366.1"/>
    <property type="molecule type" value="Genomic_DNA"/>
</dbReference>
<dbReference type="SMART" id="SM00448">
    <property type="entry name" value="REC"/>
    <property type="match status" value="1"/>
</dbReference>
<dbReference type="SUPFAM" id="SSF52172">
    <property type="entry name" value="CheY-like"/>
    <property type="match status" value="1"/>
</dbReference>
<dbReference type="Proteomes" id="UP000229641">
    <property type="component" value="Unassembled WGS sequence"/>
</dbReference>
<name>A0A2H0LYB0_9BACT</name>
<organism evidence="4 5">
    <name type="scientific">Candidatus Ghiorseimicrobium undicola</name>
    <dbReference type="NCBI Taxonomy" id="1974746"/>
    <lineage>
        <taxon>Bacteria</taxon>
        <taxon>Pseudomonadati</taxon>
        <taxon>Candidatus Omnitrophota</taxon>
        <taxon>Candidatus Ghiorseimicrobium</taxon>
    </lineage>
</organism>
<gene>
    <name evidence="4" type="ORF">COV72_03225</name>
</gene>
<evidence type="ECO:0000256" key="2">
    <source>
        <dbReference type="PROSITE-ProRule" id="PRU00169"/>
    </source>
</evidence>
<dbReference type="Gene3D" id="3.40.50.2300">
    <property type="match status" value="1"/>
</dbReference>
<dbReference type="GO" id="GO:0000160">
    <property type="term" value="P:phosphorelay signal transduction system"/>
    <property type="evidence" value="ECO:0007669"/>
    <property type="project" value="InterPro"/>
</dbReference>
<dbReference type="PANTHER" id="PTHR44591:SF3">
    <property type="entry name" value="RESPONSE REGULATORY DOMAIN-CONTAINING PROTEIN"/>
    <property type="match status" value="1"/>
</dbReference>
<accession>A0A2H0LYB0</accession>